<feature type="signal peptide" evidence="10">
    <location>
        <begin position="1"/>
        <end position="22"/>
    </location>
</feature>
<protein>
    <recommendedName>
        <fullName evidence="5 10">Pectate lyase</fullName>
        <ecNumber evidence="5 10">4.2.2.2</ecNumber>
    </recommendedName>
</protein>
<comment type="cofactor">
    <cofactor evidence="2 10">
        <name>Ca(2+)</name>
        <dbReference type="ChEBI" id="CHEBI:29108"/>
    </cofactor>
</comment>
<evidence type="ECO:0000256" key="10">
    <source>
        <dbReference type="RuleBase" id="RU367009"/>
    </source>
</evidence>
<keyword evidence="7 10" id="KW-0732">Signal</keyword>
<keyword evidence="6 10" id="KW-0964">Secreted</keyword>
<dbReference type="Gene3D" id="2.160.20.10">
    <property type="entry name" value="Single-stranded right-handed beta-helix, Pectin lyase-like"/>
    <property type="match status" value="1"/>
</dbReference>
<comment type="subcellular location">
    <subcellularLocation>
        <location evidence="3 10">Secreted</location>
    </subcellularLocation>
</comment>
<reference evidence="11 12" key="1">
    <citation type="submission" date="2020-08" db="EMBL/GenBank/DDBJ databases">
        <title>Novel species isolated from subtropical streams in China.</title>
        <authorList>
            <person name="Lu H."/>
        </authorList>
    </citation>
    <scope>NUCLEOTIDE SEQUENCE [LARGE SCALE GENOMIC DNA]</scope>
    <source>
        <strain evidence="11 12">CY18W</strain>
    </source>
</reference>
<evidence type="ECO:0000256" key="6">
    <source>
        <dbReference type="ARBA" id="ARBA00022525"/>
    </source>
</evidence>
<comment type="function">
    <text evidence="10">Catalyzes the depolymerization of both polygalacturonate and pectins of methyl esterification degree from 22 to 89%, with an endo mode of action. In contrast to the majority of pectate lyases, displays high activity on highly methylated pectins.</text>
</comment>
<name>A0ABR6ZNA7_9BURK</name>
<evidence type="ECO:0000313" key="12">
    <source>
        <dbReference type="Proteomes" id="UP000650424"/>
    </source>
</evidence>
<evidence type="ECO:0000256" key="7">
    <source>
        <dbReference type="ARBA" id="ARBA00022729"/>
    </source>
</evidence>
<dbReference type="Pfam" id="PF03211">
    <property type="entry name" value="Pectate_lyase"/>
    <property type="match status" value="1"/>
</dbReference>
<evidence type="ECO:0000256" key="5">
    <source>
        <dbReference type="ARBA" id="ARBA00012272"/>
    </source>
</evidence>
<dbReference type="Proteomes" id="UP000650424">
    <property type="component" value="Unassembled WGS sequence"/>
</dbReference>
<dbReference type="PANTHER" id="PTHR33407">
    <property type="entry name" value="PECTATE LYASE F-RELATED"/>
    <property type="match status" value="1"/>
</dbReference>
<evidence type="ECO:0000313" key="11">
    <source>
        <dbReference type="EMBL" id="MBC3917289.1"/>
    </source>
</evidence>
<comment type="catalytic activity">
    <reaction evidence="1 10">
        <text>Eliminative cleavage of (1-&gt;4)-alpha-D-galacturonan to give oligosaccharides with 4-deoxy-alpha-D-galact-4-enuronosyl groups at their non-reducing ends.</text>
        <dbReference type="EC" id="4.2.2.2"/>
    </reaction>
</comment>
<gene>
    <name evidence="11" type="ORF">H8L32_07370</name>
</gene>
<feature type="chain" id="PRO_5044966547" description="Pectate lyase" evidence="10">
    <location>
        <begin position="23"/>
        <end position="272"/>
    </location>
</feature>
<proteinExistence type="inferred from homology"/>
<evidence type="ECO:0000256" key="9">
    <source>
        <dbReference type="ARBA" id="ARBA00023239"/>
    </source>
</evidence>
<dbReference type="EC" id="4.2.2.2" evidence="5 10"/>
<dbReference type="InterPro" id="IPR004898">
    <property type="entry name" value="Pectate_lyase_PlyH/PlyE-like"/>
</dbReference>
<dbReference type="EMBL" id="JACOGF010000003">
    <property type="protein sequence ID" value="MBC3917289.1"/>
    <property type="molecule type" value="Genomic_DNA"/>
</dbReference>
<comment type="similarity">
    <text evidence="4 10">Belongs to the polysaccharide lyase 3 family.</text>
</comment>
<comment type="caution">
    <text evidence="11">The sequence shown here is derived from an EMBL/GenBank/DDBJ whole genome shotgun (WGS) entry which is preliminary data.</text>
</comment>
<evidence type="ECO:0000256" key="2">
    <source>
        <dbReference type="ARBA" id="ARBA00001913"/>
    </source>
</evidence>
<dbReference type="InterPro" id="IPR012334">
    <property type="entry name" value="Pectin_lyas_fold"/>
</dbReference>
<sequence>MKKSHGLLLAILGFAFAAGAHAAPAKRAVPACTKQSVSSTTTVPANTVFDGLVKYGKMVCLIGTGKSMAGDQSEDQIPHFILEEGATLKNVVLGDPGFGSGRDLKAGGADGVHCNGNCRIENVYWGDVGEDAATLKGPGTMTVTGGAAYKAADKIFQNNGKGGKIVITNFYAEEAGKLYRSCGNCSASKQSARYADISNVTVFNVSHPVIVNSSFNSSKLPALKDAFDVATIKDLNSNITPVCTGSVATVSGNEPKDDTNAANVARSCKVSK</sequence>
<evidence type="ECO:0000256" key="8">
    <source>
        <dbReference type="ARBA" id="ARBA00022837"/>
    </source>
</evidence>
<evidence type="ECO:0000256" key="3">
    <source>
        <dbReference type="ARBA" id="ARBA00004613"/>
    </source>
</evidence>
<dbReference type="InterPro" id="IPR011050">
    <property type="entry name" value="Pectin_lyase_fold/virulence"/>
</dbReference>
<organism evidence="11 12">
    <name type="scientific">Undibacterium hunanense</name>
    <dbReference type="NCBI Taxonomy" id="2762292"/>
    <lineage>
        <taxon>Bacteria</taxon>
        <taxon>Pseudomonadati</taxon>
        <taxon>Pseudomonadota</taxon>
        <taxon>Betaproteobacteria</taxon>
        <taxon>Burkholderiales</taxon>
        <taxon>Oxalobacteraceae</taxon>
        <taxon>Undibacterium</taxon>
    </lineage>
</organism>
<keyword evidence="12" id="KW-1185">Reference proteome</keyword>
<evidence type="ECO:0000256" key="4">
    <source>
        <dbReference type="ARBA" id="ARBA00006463"/>
    </source>
</evidence>
<dbReference type="GO" id="GO:0016829">
    <property type="term" value="F:lyase activity"/>
    <property type="evidence" value="ECO:0007669"/>
    <property type="project" value="UniProtKB-KW"/>
</dbReference>
<dbReference type="RefSeq" id="WP_186946522.1">
    <property type="nucleotide sequence ID" value="NZ_JACOGF010000003.1"/>
</dbReference>
<keyword evidence="9 10" id="KW-0456">Lyase</keyword>
<accession>A0ABR6ZNA7</accession>
<dbReference type="SUPFAM" id="SSF51126">
    <property type="entry name" value="Pectin lyase-like"/>
    <property type="match status" value="1"/>
</dbReference>
<keyword evidence="8 10" id="KW-0106">Calcium</keyword>
<evidence type="ECO:0000256" key="1">
    <source>
        <dbReference type="ARBA" id="ARBA00000695"/>
    </source>
</evidence>
<dbReference type="PANTHER" id="PTHR33407:SF9">
    <property type="entry name" value="PECTATE LYASE F-RELATED"/>
    <property type="match status" value="1"/>
</dbReference>